<dbReference type="EMBL" id="FWWY01000001">
    <property type="protein sequence ID" value="SMC03585.1"/>
    <property type="molecule type" value="Genomic_DNA"/>
</dbReference>
<dbReference type="GO" id="GO:0006313">
    <property type="term" value="P:DNA transposition"/>
    <property type="evidence" value="ECO:0007669"/>
    <property type="project" value="InterPro"/>
</dbReference>
<evidence type="ECO:0000313" key="4">
    <source>
        <dbReference type="EMBL" id="SMC03585.1"/>
    </source>
</evidence>
<protein>
    <submittedName>
        <fullName evidence="8">Transposase IS116/IS110/IS902 family protein</fullName>
    </submittedName>
</protein>
<dbReference type="OrthoDB" id="9811278at2"/>
<dbReference type="GO" id="GO:0004803">
    <property type="term" value="F:transposase activity"/>
    <property type="evidence" value="ECO:0007669"/>
    <property type="project" value="InterPro"/>
</dbReference>
<dbReference type="EMBL" id="FWWY01000001">
    <property type="protein sequence ID" value="SMC03140.1"/>
    <property type="molecule type" value="Genomic_DNA"/>
</dbReference>
<evidence type="ECO:0000313" key="5">
    <source>
        <dbReference type="EMBL" id="SMC03808.1"/>
    </source>
</evidence>
<dbReference type="InterPro" id="IPR047650">
    <property type="entry name" value="Transpos_IS110"/>
</dbReference>
<keyword evidence="9" id="KW-1185">Reference proteome</keyword>
<name>A0A1W1WP71_SULTA</name>
<proteinExistence type="predicted"/>
<reference evidence="8" key="1">
    <citation type="submission" date="2017-04" db="EMBL/GenBank/DDBJ databases">
        <authorList>
            <person name="Afonso C.L."/>
            <person name="Miller P.J."/>
            <person name="Scott M.A."/>
            <person name="Spackman E."/>
            <person name="Goraichik I."/>
            <person name="Dimitrov K.M."/>
            <person name="Suarez D.L."/>
            <person name="Swayne D.E."/>
        </authorList>
    </citation>
    <scope>NUCLEOTIDE SEQUENCE [LARGE SCALE GENOMIC DNA]</scope>
    <source>
        <strain evidence="8">DSM 9293</strain>
    </source>
</reference>
<dbReference type="EMBL" id="FWWY01000001">
    <property type="protein sequence ID" value="SMC07074.1"/>
    <property type="molecule type" value="Genomic_DNA"/>
</dbReference>
<evidence type="ECO:0000313" key="9">
    <source>
        <dbReference type="Proteomes" id="UP000192660"/>
    </source>
</evidence>
<gene>
    <name evidence="3" type="ORF">SAMN00768000_0930</name>
    <name evidence="4" type="ORF">SAMN00768000_1160</name>
    <name evidence="5" type="ORF">SAMN00768000_1287</name>
    <name evidence="6" type="ORF">SAMN00768000_1628</name>
    <name evidence="7" type="ORF">SAMN00768000_3189</name>
    <name evidence="8" type="ORF">SAMN00768000_3584</name>
</gene>
<feature type="domain" description="Transposase IS110-like N-terminal" evidence="1">
    <location>
        <begin position="20"/>
        <end position="172"/>
    </location>
</feature>
<evidence type="ECO:0000313" key="7">
    <source>
        <dbReference type="EMBL" id="SMC07074.1"/>
    </source>
</evidence>
<sequence>MAKHSVEQSDGRKQGLGVGGIDVAKDWHYVQWLDTNGRPVGKAFRFANTRAGFEAMWERRPSEEVRVGMESTGHYWVGLAHWLRAHGAEVVLVQPAHVHRLKELDDNTPTKTDAKDARVIARLVYDGRWFRWEPRGGALAQLATLAVTRRQHHQDVMRWRARIAGWIHQYFPEFFTVFKAWDGKAALTTLDTLPTPDLVLAQSVDAIADQFKAATTHRVGAKRAHALHQAAVDSIGIPVGRATARLQLASYLRSWRAALAAQTAIEAAQAAILEDWTPAQPLFSIPGFGPQVIATVLGELGDLSRFADARQAQKMAGLNLTQTSSGHRQGPTHIAKRGRPAARAVLYQAACVAVAKDPQWKAWYQSLTRRAAHPLAPKAAMVAVATKLLRVAWACMKHGQAYDAARLFPLGEVSTAA</sequence>
<evidence type="ECO:0000259" key="2">
    <source>
        <dbReference type="Pfam" id="PF02371"/>
    </source>
</evidence>
<dbReference type="AlphaFoldDB" id="A0A1W1WP71"/>
<dbReference type="RefSeq" id="WP_084660932.1">
    <property type="nucleotide sequence ID" value="NZ_FWWY01000001.1"/>
</dbReference>
<accession>A0A1W1WP71</accession>
<dbReference type="GO" id="GO:0003677">
    <property type="term" value="F:DNA binding"/>
    <property type="evidence" value="ECO:0007669"/>
    <property type="project" value="InterPro"/>
</dbReference>
<dbReference type="InterPro" id="IPR002525">
    <property type="entry name" value="Transp_IS110-like_N"/>
</dbReference>
<dbReference type="NCBIfam" id="NF033542">
    <property type="entry name" value="transpos_IS110"/>
    <property type="match status" value="1"/>
</dbReference>
<dbReference type="InterPro" id="IPR003346">
    <property type="entry name" value="Transposase_20"/>
</dbReference>
<feature type="domain" description="Transposase IS116/IS110/IS902 C-terminal" evidence="2">
    <location>
        <begin position="280"/>
        <end position="365"/>
    </location>
</feature>
<dbReference type="EMBL" id="FWWY01000002">
    <property type="protein sequence ID" value="SMC07999.1"/>
    <property type="molecule type" value="Genomic_DNA"/>
</dbReference>
<reference evidence="9" key="2">
    <citation type="submission" date="2017-04" db="EMBL/GenBank/DDBJ databases">
        <authorList>
            <person name="Varghese N."/>
            <person name="Submissions S."/>
        </authorList>
    </citation>
    <scope>NUCLEOTIDE SEQUENCE [LARGE SCALE GENOMIC DNA]</scope>
    <source>
        <strain evidence="9">DSM 9293</strain>
    </source>
</reference>
<dbReference type="EMBL" id="FWWY01000001">
    <property type="protein sequence ID" value="SMC03808.1"/>
    <property type="molecule type" value="Genomic_DNA"/>
</dbReference>
<dbReference type="Pfam" id="PF01548">
    <property type="entry name" value="DEDD_Tnp_IS110"/>
    <property type="match status" value="1"/>
</dbReference>
<evidence type="ECO:0000313" key="3">
    <source>
        <dbReference type="EMBL" id="SMC03140.1"/>
    </source>
</evidence>
<dbReference type="Pfam" id="PF02371">
    <property type="entry name" value="Transposase_20"/>
    <property type="match status" value="1"/>
</dbReference>
<dbReference type="PANTHER" id="PTHR33055:SF13">
    <property type="entry name" value="TRANSPOSASE"/>
    <property type="match status" value="1"/>
</dbReference>
<evidence type="ECO:0000313" key="6">
    <source>
        <dbReference type="EMBL" id="SMC04396.1"/>
    </source>
</evidence>
<organism evidence="8 9">
    <name type="scientific">Sulfobacillus thermosulfidooxidans (strain DSM 9293 / VKM B-1269 / AT-1)</name>
    <dbReference type="NCBI Taxonomy" id="929705"/>
    <lineage>
        <taxon>Bacteria</taxon>
        <taxon>Bacillati</taxon>
        <taxon>Bacillota</taxon>
        <taxon>Clostridia</taxon>
        <taxon>Eubacteriales</taxon>
        <taxon>Clostridiales Family XVII. Incertae Sedis</taxon>
        <taxon>Sulfobacillus</taxon>
    </lineage>
</organism>
<evidence type="ECO:0000313" key="8">
    <source>
        <dbReference type="EMBL" id="SMC07999.1"/>
    </source>
</evidence>
<dbReference type="PANTHER" id="PTHR33055">
    <property type="entry name" value="TRANSPOSASE FOR INSERTION SEQUENCE ELEMENT IS1111A"/>
    <property type="match status" value="1"/>
</dbReference>
<dbReference type="EMBL" id="FWWY01000001">
    <property type="protein sequence ID" value="SMC04396.1"/>
    <property type="molecule type" value="Genomic_DNA"/>
</dbReference>
<dbReference type="Proteomes" id="UP000192660">
    <property type="component" value="Unassembled WGS sequence"/>
</dbReference>
<evidence type="ECO:0000259" key="1">
    <source>
        <dbReference type="Pfam" id="PF01548"/>
    </source>
</evidence>